<evidence type="ECO:0000313" key="3">
    <source>
        <dbReference type="Proteomes" id="UP001149165"/>
    </source>
</evidence>
<reference evidence="2" key="2">
    <citation type="journal article" date="2023" name="IMA Fungus">
        <title>Comparative genomic study of the Penicillium genus elucidates a diverse pangenome and 15 lateral gene transfer events.</title>
        <authorList>
            <person name="Petersen C."/>
            <person name="Sorensen T."/>
            <person name="Nielsen M.R."/>
            <person name="Sondergaard T.E."/>
            <person name="Sorensen J.L."/>
            <person name="Fitzpatrick D.A."/>
            <person name="Frisvad J.C."/>
            <person name="Nielsen K.L."/>
        </authorList>
    </citation>
    <scope>NUCLEOTIDE SEQUENCE</scope>
    <source>
        <strain evidence="2">IBT 30069</strain>
    </source>
</reference>
<accession>A0A9W9G859</accession>
<evidence type="ECO:0000256" key="1">
    <source>
        <dbReference type="SAM" id="MobiDB-lite"/>
    </source>
</evidence>
<dbReference type="AlphaFoldDB" id="A0A9W9G859"/>
<dbReference type="Proteomes" id="UP001149165">
    <property type="component" value="Unassembled WGS sequence"/>
</dbReference>
<dbReference type="EMBL" id="JAPQKH010000002">
    <property type="protein sequence ID" value="KAJ5113935.1"/>
    <property type="molecule type" value="Genomic_DNA"/>
</dbReference>
<name>A0A9W9G859_9EURO</name>
<evidence type="ECO:0000313" key="2">
    <source>
        <dbReference type="EMBL" id="KAJ5113935.1"/>
    </source>
</evidence>
<organism evidence="2 3">
    <name type="scientific">Penicillium angulare</name>
    <dbReference type="NCBI Taxonomy" id="116970"/>
    <lineage>
        <taxon>Eukaryota</taxon>
        <taxon>Fungi</taxon>
        <taxon>Dikarya</taxon>
        <taxon>Ascomycota</taxon>
        <taxon>Pezizomycotina</taxon>
        <taxon>Eurotiomycetes</taxon>
        <taxon>Eurotiomycetidae</taxon>
        <taxon>Eurotiales</taxon>
        <taxon>Aspergillaceae</taxon>
        <taxon>Penicillium</taxon>
    </lineage>
</organism>
<feature type="compositionally biased region" description="Polar residues" evidence="1">
    <location>
        <begin position="99"/>
        <end position="111"/>
    </location>
</feature>
<gene>
    <name evidence="2" type="ORF">N7456_002469</name>
</gene>
<protein>
    <submittedName>
        <fullName evidence="2">Uncharacterized protein</fullName>
    </submittedName>
</protein>
<sequence>MLRRPKPCLPDPERFIGTDVKFDAWSASIKAKLAIDGEAIGNSKAQFFYVYLCLDSIAQRAVLPQLDHANDVNRYNYRAILDQLKILYDKPDGVPRATIHTSSRKQGSPPTIQAEGPWGCEGQKA</sequence>
<reference evidence="2" key="1">
    <citation type="submission" date="2022-11" db="EMBL/GenBank/DDBJ databases">
        <authorList>
            <person name="Petersen C."/>
        </authorList>
    </citation>
    <scope>NUCLEOTIDE SEQUENCE</scope>
    <source>
        <strain evidence="2">IBT 30069</strain>
    </source>
</reference>
<dbReference type="OrthoDB" id="4365575at2759"/>
<keyword evidence="3" id="KW-1185">Reference proteome</keyword>
<comment type="caution">
    <text evidence="2">The sequence shown here is derived from an EMBL/GenBank/DDBJ whole genome shotgun (WGS) entry which is preliminary data.</text>
</comment>
<feature type="region of interest" description="Disordered" evidence="1">
    <location>
        <begin position="97"/>
        <end position="125"/>
    </location>
</feature>
<proteinExistence type="predicted"/>